<dbReference type="STRING" id="394096.DB31_5769"/>
<dbReference type="PANTHER" id="PTHR24273">
    <property type="entry name" value="FI04643P-RELATED"/>
    <property type="match status" value="1"/>
</dbReference>
<dbReference type="InterPro" id="IPR003410">
    <property type="entry name" value="HYR_dom"/>
</dbReference>
<feature type="domain" description="HYR" evidence="3">
    <location>
        <begin position="1042"/>
        <end position="1121"/>
    </location>
</feature>
<dbReference type="Proteomes" id="UP000028725">
    <property type="component" value="Unassembled WGS sequence"/>
</dbReference>
<dbReference type="EMBL" id="JMCB01000003">
    <property type="protein sequence ID" value="KFE70727.1"/>
    <property type="molecule type" value="Genomic_DNA"/>
</dbReference>
<feature type="domain" description="HYR" evidence="3">
    <location>
        <begin position="1516"/>
        <end position="1597"/>
    </location>
</feature>
<keyword evidence="5" id="KW-1185">Reference proteome</keyword>
<dbReference type="PATRIC" id="fig|394096.3.peg.2246"/>
<feature type="domain" description="HYR" evidence="3">
    <location>
        <begin position="1837"/>
        <end position="1915"/>
    </location>
</feature>
<name>A0A085WSR4_9BACT</name>
<feature type="domain" description="HYR" evidence="3">
    <location>
        <begin position="1279"/>
        <end position="1360"/>
    </location>
</feature>
<feature type="region of interest" description="Disordered" evidence="2">
    <location>
        <begin position="1783"/>
        <end position="1805"/>
    </location>
</feature>
<comment type="caution">
    <text evidence="4">The sequence shown here is derived from an EMBL/GenBank/DDBJ whole genome shotgun (WGS) entry which is preliminary data.</text>
</comment>
<reference evidence="4 5" key="1">
    <citation type="submission" date="2014-04" db="EMBL/GenBank/DDBJ databases">
        <title>Genome assembly of Hyalangium minutum DSM 14724.</title>
        <authorList>
            <person name="Sharma G."/>
            <person name="Subramanian S."/>
        </authorList>
    </citation>
    <scope>NUCLEOTIDE SEQUENCE [LARGE SCALE GENOMIC DNA]</scope>
    <source>
        <strain evidence="4 5">DSM 14724</strain>
    </source>
</reference>
<feature type="domain" description="HYR" evidence="3">
    <location>
        <begin position="1755"/>
        <end position="1836"/>
    </location>
</feature>
<dbReference type="Pfam" id="PF02494">
    <property type="entry name" value="HYR"/>
    <property type="match status" value="11"/>
</dbReference>
<organism evidence="4 5">
    <name type="scientific">Hyalangium minutum</name>
    <dbReference type="NCBI Taxonomy" id="394096"/>
    <lineage>
        <taxon>Bacteria</taxon>
        <taxon>Pseudomonadati</taxon>
        <taxon>Myxococcota</taxon>
        <taxon>Myxococcia</taxon>
        <taxon>Myxococcales</taxon>
        <taxon>Cystobacterineae</taxon>
        <taxon>Archangiaceae</taxon>
        <taxon>Hyalangium</taxon>
    </lineage>
</organism>
<dbReference type="PANTHER" id="PTHR24273:SF32">
    <property type="entry name" value="HYALIN"/>
    <property type="match status" value="1"/>
</dbReference>
<feature type="domain" description="HYR" evidence="3">
    <location>
        <begin position="1361"/>
        <end position="1439"/>
    </location>
</feature>
<keyword evidence="1" id="KW-0677">Repeat</keyword>
<feature type="domain" description="HYR" evidence="3">
    <location>
        <begin position="1598"/>
        <end position="1676"/>
    </location>
</feature>
<proteinExistence type="predicted"/>
<evidence type="ECO:0000259" key="3">
    <source>
        <dbReference type="PROSITE" id="PS50825"/>
    </source>
</evidence>
<gene>
    <name evidence="4" type="ORF">DB31_5769</name>
</gene>
<evidence type="ECO:0000256" key="2">
    <source>
        <dbReference type="SAM" id="MobiDB-lite"/>
    </source>
</evidence>
<evidence type="ECO:0000313" key="4">
    <source>
        <dbReference type="EMBL" id="KFE70727.1"/>
    </source>
</evidence>
<protein>
    <recommendedName>
        <fullName evidence="3">HYR domain-containing protein</fullName>
    </recommendedName>
</protein>
<feature type="compositionally biased region" description="Polar residues" evidence="2">
    <location>
        <begin position="1790"/>
        <end position="1803"/>
    </location>
</feature>
<evidence type="ECO:0000313" key="5">
    <source>
        <dbReference type="Proteomes" id="UP000028725"/>
    </source>
</evidence>
<feature type="domain" description="HYR" evidence="3">
    <location>
        <begin position="1122"/>
        <end position="1202"/>
    </location>
</feature>
<dbReference type="PROSITE" id="PS50825">
    <property type="entry name" value="HYR"/>
    <property type="match status" value="9"/>
</dbReference>
<accession>A0A085WSR4</accession>
<feature type="domain" description="HYR" evidence="3">
    <location>
        <begin position="1677"/>
        <end position="1754"/>
    </location>
</feature>
<evidence type="ECO:0000256" key="1">
    <source>
        <dbReference type="ARBA" id="ARBA00022737"/>
    </source>
</evidence>
<sequence length="1960" mass="198704">MRVSSEGLVQFTPHHVRTEQEPPILSEPLKVKTASISRGPQPLLQAARASVREDGALTLARGPVVEVLQNGDEGLEQRWELAAKPAGTGDLEVRVELAGLDYVSETALGHHYVDRKTGLGVRYGKATWVDAAGVKTPVDSVREGRALVIRVPARVLERSAFPAVLDPIISPEISPDTPVPAPNNTDESSPAIAAGGGLYFVAWTVTTSSSNLDVLGTRVRASDGAVLDVNGISLGVGSAHQLNPAVASNGSDFLVVWDDSSDIRAARVRGSTGQILGSTFYVSTAASSQGQPAVAFDGTNYLVVWDDYRNGSHFDVYGSRVRASDGVVLDPSGLPISTAAGWQTAPSVHFDGTQYLVAWSDTRGSSEADLYGTRVSVAGTPLDPAGILISSAPGYQFSPSIASAGGLFFLAWDDRRNEAQSDVYAARLRASDGVVLDPAGIPLATGPASQTGVSAASDGSRFLVVWHHSTDSNSSDVYGQRIGMDGGLIDPAAVPLFAATTRQERVPTVVFDGTRFMVVWVNTWNGFSRGDIHGGRVQPSDLAVIDTPPLLVSSTANSEGAPAVAAGANSYLVVWMDSRGWTGGFGIHGVRIRASDGVVLDPVAIRISPAIAGASNPSVAFDGSHFLVVWNDYRGAGPATAHVYGARVREADGAVLDTEGIAIANTSQRTQSQPKVAFGEGIYLVTWTDNNVSGTAADVYAARVRASDGGVLDPTGIAVATAAHNESGPATAYGGGTFLVAWSDTRNGFLESDIYAARVRASDGVILDSPGFPLNTRTGAQSSVALAFDGSLFLAVWKDERTSNAALYGTRVRPSDGTVLDTGGGRVLYPDSSYKGAPALAFDGSSYLLVWRDSVGLTFRLNGGRLAPDLTQLDASRFLISDMSGQVSSTTTPAAAAWGRGRFLAAYEPYDTVAVQLRVKVRLVSDPVNGSRCMSGTDCTSGFCVDGVCCATACTGGTCSGGTCEYPAARLICPANMVAEATSATGALVNYPPAMATGTAPLTVTYSQASGTRFAMGTTPVNANLVDGEGRTASCSFSVTVRDSTAPALSCSGDLVAEATGPSGATVSFPAPTATDAVTAAPTVTVSHVSGSTFPLGVTSVTATSADAAGNTSTCTFTLTVRDTTPPLLSCPGNLTVDATSTMGANVTYPPATATDLVSIVTPGYSKASGSHFDVGSTPVSVTATDGAGNSASCTFTITVRLPPAPQLTCPADVVAEATSASGALAGYPPATATGSEPLTVTYSQASGTQFSLGATSVTATVTDSLSRTHSCSFTVTVRDTTAPSVSCPGDLIAEATGPSGAAVSYLPPTTTDAVTSAPTVSVSHASGSTFPLGSTRVTATAADAAGNTSTCAFTLTVRDTSGPTLSCPGNLTVDATSTTGANATYPPATATDSVSSVTLSYSKASGSHFDVGSTPVSVTATDGAGNSASCTFTITVRLPPAPQLTCPANGVAEATSASGALVTYPPATATGSEPLTVTYSQASGTGFALGATSITATVTDGLGRTHSCSFSVTVRDTTAPSLSCPQDLVAEATGPNGAAVSYLPPTATDAVTSAPTVSVSHASGSTFPLGSTRVSATATDAAGNASTCAFTLTVRDTSEPTLSCPASVTAEATSAQGAAVTYPPATASDTSSSPTLHYSQVSGTRFSLGTTAVTVTATDGAGNTSSCTFTVIVRDTTPPALACGADLVAEATARSGASVNFSLPTATDAVTATPVLTASHASRSLFPLGATRVTVTASDEAGNTRTCAFTITVRDTTAPEVGCPGPLTAEAEDATGAPVAFSVPAPRDTVTSSPTVTASHSPGSRFPLGTTPVLLSASDEAGNTASCTFSVTVRDTIVPQLTCPTHVQVMDAPPEGMAVNYPPATTWDAVSSPVLSYSQASGTVFPVGRTSVTVTATDAAGNSASCAFEVRVAPSIQEPPEPPPSEGCGCGAGSSTSAGFSWGALMLLAWGVTRRRLPC</sequence>